<dbReference type="CDD" id="cd05674">
    <property type="entry name" value="M20_yscS"/>
    <property type="match status" value="1"/>
</dbReference>
<dbReference type="InterPro" id="IPR036264">
    <property type="entry name" value="Bact_exopeptidase_dim_dom"/>
</dbReference>
<reference evidence="10 11" key="1">
    <citation type="submission" date="2018-11" db="EMBL/GenBank/DDBJ databases">
        <title>Genome sequence of Apiotrichum porosum DSM 27194.</title>
        <authorList>
            <person name="Aliyu H."/>
            <person name="Gorte O."/>
            <person name="Ochsenreither K."/>
        </authorList>
    </citation>
    <scope>NUCLEOTIDE SEQUENCE [LARGE SCALE GENOMIC DNA]</scope>
    <source>
        <strain evidence="10 11">DSM 27194</strain>
    </source>
</reference>
<dbReference type="GO" id="GO:0051603">
    <property type="term" value="P:proteolysis involved in protein catabolic process"/>
    <property type="evidence" value="ECO:0007669"/>
    <property type="project" value="TreeGrafter"/>
</dbReference>
<accession>A0A427XDG5</accession>
<evidence type="ECO:0000256" key="6">
    <source>
        <dbReference type="PIRSR" id="PIRSR037217-1"/>
    </source>
</evidence>
<dbReference type="OrthoDB" id="3064516at2759"/>
<dbReference type="FunFam" id="3.40.630.10:FF:000085">
    <property type="entry name" value="Gly-Xaa carboxypeptidase"/>
    <property type="match status" value="1"/>
</dbReference>
<feature type="domain" description="Peptidase M20 dimerisation" evidence="9">
    <location>
        <begin position="291"/>
        <end position="461"/>
    </location>
</feature>
<name>A0A427XDG5_9TREE</name>
<evidence type="ECO:0000256" key="4">
    <source>
        <dbReference type="ARBA" id="ARBA00022801"/>
    </source>
</evidence>
<dbReference type="GO" id="GO:0000328">
    <property type="term" value="C:fungal-type vacuole lumen"/>
    <property type="evidence" value="ECO:0007669"/>
    <property type="project" value="TreeGrafter"/>
</dbReference>
<evidence type="ECO:0000259" key="9">
    <source>
        <dbReference type="Pfam" id="PF07687"/>
    </source>
</evidence>
<dbReference type="InterPro" id="IPR011650">
    <property type="entry name" value="Peptidase_M20_dimer"/>
</dbReference>
<dbReference type="InterPro" id="IPR017141">
    <property type="entry name" value="Pept_M20_carboxypep"/>
</dbReference>
<dbReference type="Proteomes" id="UP000279236">
    <property type="component" value="Unassembled WGS sequence"/>
</dbReference>
<feature type="binding site" evidence="7">
    <location>
        <position position="273"/>
    </location>
    <ligand>
        <name>Zn(2+)</name>
        <dbReference type="ChEBI" id="CHEBI:29105"/>
        <label>2</label>
    </ligand>
</feature>
<evidence type="ECO:0000256" key="5">
    <source>
        <dbReference type="ARBA" id="ARBA00022833"/>
    </source>
</evidence>
<dbReference type="EMBL" id="RSCE01000020">
    <property type="protein sequence ID" value="RSH76868.1"/>
    <property type="molecule type" value="Genomic_DNA"/>
</dbReference>
<evidence type="ECO:0000256" key="7">
    <source>
        <dbReference type="PIRSR" id="PIRSR037217-2"/>
    </source>
</evidence>
<feature type="binding site" evidence="7">
    <location>
        <position position="209"/>
    </location>
    <ligand>
        <name>Zn(2+)</name>
        <dbReference type="ChEBI" id="CHEBI:29105"/>
        <label>2</label>
    </ligand>
</feature>
<organism evidence="10 11">
    <name type="scientific">Apiotrichum porosum</name>
    <dbReference type="NCBI Taxonomy" id="105984"/>
    <lineage>
        <taxon>Eukaryota</taxon>
        <taxon>Fungi</taxon>
        <taxon>Dikarya</taxon>
        <taxon>Basidiomycota</taxon>
        <taxon>Agaricomycotina</taxon>
        <taxon>Tremellomycetes</taxon>
        <taxon>Trichosporonales</taxon>
        <taxon>Trichosporonaceae</taxon>
        <taxon>Apiotrichum</taxon>
    </lineage>
</organism>
<dbReference type="STRING" id="105984.A0A427XDG5"/>
<dbReference type="PIRSF" id="PIRSF037217">
    <property type="entry name" value="Carboxypeptidase_S"/>
    <property type="match status" value="1"/>
</dbReference>
<keyword evidence="4" id="KW-0378">Hydrolase</keyword>
<dbReference type="InterPro" id="IPR047177">
    <property type="entry name" value="Pept_M20A"/>
</dbReference>
<gene>
    <name evidence="10" type="ORF">EHS24_005270</name>
</gene>
<dbReference type="SUPFAM" id="SSF53187">
    <property type="entry name" value="Zn-dependent exopeptidases"/>
    <property type="match status" value="1"/>
</dbReference>
<dbReference type="RefSeq" id="XP_028472015.1">
    <property type="nucleotide sequence ID" value="XM_028620799.1"/>
</dbReference>
<dbReference type="InterPro" id="IPR001261">
    <property type="entry name" value="ArgE/DapE_CS"/>
</dbReference>
<dbReference type="PANTHER" id="PTHR45962:SF1">
    <property type="entry name" value="N-FATTY-ACYL-AMINO ACID SYNTHASE_HYDROLASE PM20D1"/>
    <property type="match status" value="1"/>
</dbReference>
<keyword evidence="3 7" id="KW-0479">Metal-binding</keyword>
<sequence length="627" mass="69207">MGVPEKNVLPVSEQAAPPPPPSRKWRKAAVALLAVLVTTAVVKTAHSFCPRSNGSHGHGYGHFGAKNKEIGGCIQVQDQSLPQSFNVTSLADHKDRIVTWLSDAVKIPTEIFDVMGPIGEDPRWEVFYEFADYLEKSFPLVHQHLTRTRVMTHALVYEWQGSDPTLKPLLITGHQDVVPVLPETRDLWTHDPYGGEFDGEKIWGRGSLDDKTGTIGSLAAVELLLESGKFQPARTVIMAYGIDEETGGKVGAYHLNEWIEAKYGKDSIAMLVDEGSGVSEVLGQTFALPAVAEKGYLDVEVRVETKGGHSSVPPKHTGIGLMSLALAELERHPHKPYLNPESPLVDFTACAARYSPQTPEDLKKHVAKVTRSLEKGKVDKKALKWIEKWWTNLDQYGFLPGLGRAMVSTTQAIDIINGGVKINALPEVVTAVVNHRINIASNVGELQARMIKVLGPVAKKYGLNMVAWGNQVDVSEFKSGCKGSSRHDDDDDDDDEDNHFEYDLSASPVGTLILDTAYNSTLNPAPISPFTVESAAWRVLSQASKAVWATRPDADGTELYMAPLMSTGNTDTKRYWDLTRNIYRFAYLTGTMNNAHTVDEWCDADVFVEQVRWFMNFVVLADENKDL</sequence>
<feature type="binding site" evidence="7">
    <location>
        <position position="245"/>
    </location>
    <ligand>
        <name>Zn(2+)</name>
        <dbReference type="ChEBI" id="CHEBI:29105"/>
        <label>1</label>
    </ligand>
</feature>
<dbReference type="PANTHER" id="PTHR45962">
    <property type="entry name" value="N-FATTY-ACYL-AMINO ACID SYNTHASE/HYDROLASE PM20D1"/>
    <property type="match status" value="1"/>
</dbReference>
<dbReference type="GO" id="GO:0046872">
    <property type="term" value="F:metal ion binding"/>
    <property type="evidence" value="ECO:0007669"/>
    <property type="project" value="UniProtKB-KW"/>
</dbReference>
<evidence type="ECO:0000256" key="2">
    <source>
        <dbReference type="ARBA" id="ARBA00022670"/>
    </source>
</evidence>
<dbReference type="SUPFAM" id="SSF55031">
    <property type="entry name" value="Bacterial exopeptidase dimerisation domain"/>
    <property type="match status" value="1"/>
</dbReference>
<keyword evidence="11" id="KW-1185">Reference proteome</keyword>
<dbReference type="GO" id="GO:0004181">
    <property type="term" value="F:metallocarboxypeptidase activity"/>
    <property type="evidence" value="ECO:0007669"/>
    <property type="project" value="InterPro"/>
</dbReference>
<evidence type="ECO:0000313" key="11">
    <source>
        <dbReference type="Proteomes" id="UP000279236"/>
    </source>
</evidence>
<feature type="binding site" evidence="7">
    <location>
        <position position="209"/>
    </location>
    <ligand>
        <name>Zn(2+)</name>
        <dbReference type="ChEBI" id="CHEBI:29105"/>
        <label>1</label>
    </ligand>
</feature>
<feature type="region of interest" description="Disordered" evidence="8">
    <location>
        <begin position="1"/>
        <end position="23"/>
    </location>
</feature>
<feature type="region of interest" description="Disordered" evidence="8">
    <location>
        <begin position="479"/>
        <end position="499"/>
    </location>
</feature>
<feature type="compositionally biased region" description="Acidic residues" evidence="8">
    <location>
        <begin position="489"/>
        <end position="498"/>
    </location>
</feature>
<protein>
    <recommendedName>
        <fullName evidence="9">Peptidase M20 dimerisation domain-containing protein</fullName>
    </recommendedName>
</protein>
<evidence type="ECO:0000256" key="8">
    <source>
        <dbReference type="SAM" id="MobiDB-lite"/>
    </source>
</evidence>
<dbReference type="Gene3D" id="3.40.630.10">
    <property type="entry name" value="Zn peptidases"/>
    <property type="match status" value="1"/>
</dbReference>
<comment type="similarity">
    <text evidence="1">Belongs to the peptidase M20A family.</text>
</comment>
<evidence type="ECO:0000256" key="1">
    <source>
        <dbReference type="ARBA" id="ARBA00006247"/>
    </source>
</evidence>
<dbReference type="Pfam" id="PF07687">
    <property type="entry name" value="M20_dimer"/>
    <property type="match status" value="1"/>
</dbReference>
<dbReference type="PROSITE" id="PS00758">
    <property type="entry name" value="ARGE_DAPE_CPG2_1"/>
    <property type="match status" value="1"/>
</dbReference>
<feature type="binding site" evidence="7">
    <location>
        <position position="174"/>
    </location>
    <ligand>
        <name>Zn(2+)</name>
        <dbReference type="ChEBI" id="CHEBI:29105"/>
        <label>2</label>
    </ligand>
</feature>
<dbReference type="Pfam" id="PF01546">
    <property type="entry name" value="Peptidase_M20"/>
    <property type="match status" value="1"/>
</dbReference>
<keyword evidence="5 7" id="KW-0862">Zinc</keyword>
<dbReference type="InterPro" id="IPR002933">
    <property type="entry name" value="Peptidase_M20"/>
</dbReference>
<evidence type="ECO:0000256" key="3">
    <source>
        <dbReference type="ARBA" id="ARBA00022723"/>
    </source>
</evidence>
<feature type="active site" description="Proton acceptor" evidence="6">
    <location>
        <position position="244"/>
    </location>
</feature>
<proteinExistence type="inferred from homology"/>
<dbReference type="AlphaFoldDB" id="A0A427XDG5"/>
<dbReference type="Gene3D" id="3.30.70.360">
    <property type="match status" value="1"/>
</dbReference>
<feature type="active site" evidence="6">
    <location>
        <position position="176"/>
    </location>
</feature>
<comment type="caution">
    <text evidence="10">The sequence shown here is derived from an EMBL/GenBank/DDBJ whole genome shotgun (WGS) entry which is preliminary data.</text>
</comment>
<dbReference type="GeneID" id="39589813"/>
<keyword evidence="2" id="KW-0645">Protease</keyword>
<evidence type="ECO:0000313" key="10">
    <source>
        <dbReference type="EMBL" id="RSH76868.1"/>
    </source>
</evidence>
<feature type="binding site" evidence="7">
    <location>
        <position position="596"/>
    </location>
    <ligand>
        <name>Zn(2+)</name>
        <dbReference type="ChEBI" id="CHEBI:29105"/>
        <label>1</label>
    </ligand>
</feature>